<name>A0A840YZQ7_9SPHN</name>
<keyword evidence="4" id="KW-1185">Reference proteome</keyword>
<dbReference type="EMBL" id="JACIJI010000003">
    <property type="protein sequence ID" value="MBB5719133.1"/>
    <property type="molecule type" value="Genomic_DNA"/>
</dbReference>
<feature type="domain" description="Heparinase II/III-like C-terminal" evidence="2">
    <location>
        <begin position="329"/>
        <end position="571"/>
    </location>
</feature>
<evidence type="ECO:0000313" key="3">
    <source>
        <dbReference type="EMBL" id="MBB5719133.1"/>
    </source>
</evidence>
<dbReference type="AlphaFoldDB" id="A0A840YZQ7"/>
<organism evidence="3 4">
    <name type="scientific">Stakelama sediminis</name>
    <dbReference type="NCBI Taxonomy" id="463200"/>
    <lineage>
        <taxon>Bacteria</taxon>
        <taxon>Pseudomonadati</taxon>
        <taxon>Pseudomonadota</taxon>
        <taxon>Alphaproteobacteria</taxon>
        <taxon>Sphingomonadales</taxon>
        <taxon>Sphingomonadaceae</taxon>
        <taxon>Stakelama</taxon>
    </lineage>
</organism>
<dbReference type="GO" id="GO:0016829">
    <property type="term" value="F:lyase activity"/>
    <property type="evidence" value="ECO:0007669"/>
    <property type="project" value="InterPro"/>
</dbReference>
<comment type="subcellular location">
    <subcellularLocation>
        <location evidence="1">Cell envelope</location>
    </subcellularLocation>
</comment>
<dbReference type="Pfam" id="PF07940">
    <property type="entry name" value="Hepar_II_III_C"/>
    <property type="match status" value="1"/>
</dbReference>
<dbReference type="InterPro" id="IPR012480">
    <property type="entry name" value="Hepar_II_III_C"/>
</dbReference>
<sequence>MNEYSPFEQDPDSIEDGKRLVRAGGDRGLSLAEKLNDRFQRLAWRSPIHRFRLRGRHPLKLITVADDPFLGNIERGHALLDGMVSFRGETRNISGLNLSAPGFSPAFGEYLHSFAWLRDLSSVATRATAAPIAEAIMRQWVAVHGETVTDSAWQPDLWGKRILFWVAHAPLILSSTDLVYRSNVLNALARGARHLDRTADKALPGVPRLAAWCGVVAAGLMLPGGDPRRTFGEAGLERAIASATFSDGGAVSRSPMRQLDMVMLLAMVRETYAARRIDTPAFITEALDRMTAALLGVCMGDRGTSSWQGSGPVAGDAVEQMLEATGIRVRPLKQARDWGYQRLAAGNSVLLLDAAPPPVARVVEGGCASTLAFELSDGEHRLIVNCGGARAAHAALPAALADGLRTTAAHSTLTVDNSNSTAIHSDGTLGKGVNEVELNRQESETVLRIEASHDGYLRRYGLLHRRQIALSPDGRDVRGEDSLIAGGRRRRRGDIPFTLRFHLGPKVEATATADGEGAFLRIPGGLWQLRCKGAKLTVEESLWVDADGRPQLTDQIVLAGTSPAGGTSVTWLLRKTR</sequence>
<protein>
    <submittedName>
        <fullName evidence="3">Putative heparinase superfamily protein</fullName>
    </submittedName>
</protein>
<accession>A0A840YZQ7</accession>
<dbReference type="Gene3D" id="2.70.98.70">
    <property type="match status" value="1"/>
</dbReference>
<comment type="caution">
    <text evidence="3">The sequence shown here is derived from an EMBL/GenBank/DDBJ whole genome shotgun (WGS) entry which is preliminary data.</text>
</comment>
<dbReference type="GO" id="GO:0030313">
    <property type="term" value="C:cell envelope"/>
    <property type="evidence" value="ECO:0007669"/>
    <property type="project" value="UniProtKB-SubCell"/>
</dbReference>
<reference evidence="3 4" key="1">
    <citation type="submission" date="2020-08" db="EMBL/GenBank/DDBJ databases">
        <title>Genomic Encyclopedia of Type Strains, Phase IV (KMG-IV): sequencing the most valuable type-strain genomes for metagenomic binning, comparative biology and taxonomic classification.</title>
        <authorList>
            <person name="Goeker M."/>
        </authorList>
    </citation>
    <scope>NUCLEOTIDE SEQUENCE [LARGE SCALE GENOMIC DNA]</scope>
    <source>
        <strain evidence="3 4">DSM 27203</strain>
    </source>
</reference>
<evidence type="ECO:0000259" key="2">
    <source>
        <dbReference type="Pfam" id="PF07940"/>
    </source>
</evidence>
<dbReference type="RefSeq" id="WP_343043106.1">
    <property type="nucleotide sequence ID" value="NZ_BAABIF010000012.1"/>
</dbReference>
<proteinExistence type="predicted"/>
<dbReference type="Gene3D" id="1.50.10.100">
    <property type="entry name" value="Chondroitin AC/alginate lyase"/>
    <property type="match status" value="1"/>
</dbReference>
<evidence type="ECO:0000256" key="1">
    <source>
        <dbReference type="ARBA" id="ARBA00004196"/>
    </source>
</evidence>
<gene>
    <name evidence="3" type="ORF">FHR23_002071</name>
</gene>
<dbReference type="Proteomes" id="UP000554342">
    <property type="component" value="Unassembled WGS sequence"/>
</dbReference>
<dbReference type="InterPro" id="IPR008929">
    <property type="entry name" value="Chondroitin_lyas"/>
</dbReference>
<evidence type="ECO:0000313" key="4">
    <source>
        <dbReference type="Proteomes" id="UP000554342"/>
    </source>
</evidence>